<dbReference type="InterPro" id="IPR029058">
    <property type="entry name" value="AB_hydrolase_fold"/>
</dbReference>
<keyword evidence="2" id="KW-0378">Hydrolase</keyword>
<dbReference type="GO" id="GO:0016787">
    <property type="term" value="F:hydrolase activity"/>
    <property type="evidence" value="ECO:0007669"/>
    <property type="project" value="UniProtKB-KW"/>
</dbReference>
<dbReference type="SUPFAM" id="SSF53474">
    <property type="entry name" value="alpha/beta-Hydrolases"/>
    <property type="match status" value="1"/>
</dbReference>
<dbReference type="Gene3D" id="3.40.50.1820">
    <property type="entry name" value="alpha/beta hydrolase"/>
    <property type="match status" value="1"/>
</dbReference>
<dbReference type="PRINTS" id="PR00412">
    <property type="entry name" value="EPOXHYDRLASE"/>
</dbReference>
<dbReference type="OrthoDB" id="9796770at2"/>
<dbReference type="Proteomes" id="UP000280819">
    <property type="component" value="Unassembled WGS sequence"/>
</dbReference>
<dbReference type="PRINTS" id="PR00111">
    <property type="entry name" value="ABHYDROLASE"/>
</dbReference>
<evidence type="ECO:0000259" key="1">
    <source>
        <dbReference type="Pfam" id="PF00561"/>
    </source>
</evidence>
<comment type="caution">
    <text evidence="2">The sequence shown here is derived from an EMBL/GenBank/DDBJ whole genome shotgun (WGS) entry which is preliminary data.</text>
</comment>
<dbReference type="InterPro" id="IPR000639">
    <property type="entry name" value="Epox_hydrolase-like"/>
</dbReference>
<gene>
    <name evidence="2" type="ORF">EII34_00210</name>
</gene>
<accession>A0A3P1TDJ9</accession>
<feature type="domain" description="AB hydrolase-1" evidence="1">
    <location>
        <begin position="26"/>
        <end position="254"/>
    </location>
</feature>
<dbReference type="PANTHER" id="PTHR43798:SF33">
    <property type="entry name" value="HYDROLASE, PUTATIVE (AFU_ORTHOLOGUE AFUA_2G14860)-RELATED"/>
    <property type="match status" value="1"/>
</dbReference>
<reference evidence="2 3" key="1">
    <citation type="submission" date="2018-11" db="EMBL/GenBank/DDBJ databases">
        <title>Genomes From Bacteria Associated with the Canine Oral Cavity: a Test Case for Automated Genome-Based Taxonomic Assignment.</title>
        <authorList>
            <person name="Coil D.A."/>
            <person name="Jospin G."/>
            <person name="Darling A.E."/>
            <person name="Wallis C."/>
            <person name="Davis I.J."/>
            <person name="Harris S."/>
            <person name="Eisen J.A."/>
            <person name="Holcombe L.J."/>
            <person name="O'Flynn C."/>
        </authorList>
    </citation>
    <scope>NUCLEOTIDE SEQUENCE [LARGE SCALE GENOMIC DNA]</scope>
    <source>
        <strain evidence="2 3">OH887_COT-365</strain>
    </source>
</reference>
<protein>
    <submittedName>
        <fullName evidence="2">Alpha/beta hydrolase</fullName>
    </submittedName>
</protein>
<sequence length="283" mass="30255">MPAIVLSDSLPLAHHVMGAGPPALVIAGGPARHPSYLQDLAGLTQDLHLVVPELRGVGDTPQPVDSSRATWWAQAEDMAELASTLDTPVTVIAHSAGCRIAVALASGHPGLVEQLVLITPPPMLEIDTDIEAIIAERDDEAFREALRTLEHPPDLHDATAHHAWQHAVAPAFYARWDDTTSAHSRIGQWNPEAAAQFFAPGPVDLREALQNLPAPTLILAGEKDPTLTPSAARSLAAVLPRAEVVVIDESGHYPWVEQPSAFRSAVTGFLTEQRAGHVLCELL</sequence>
<dbReference type="Pfam" id="PF00561">
    <property type="entry name" value="Abhydrolase_1"/>
    <property type="match status" value="1"/>
</dbReference>
<evidence type="ECO:0000313" key="3">
    <source>
        <dbReference type="Proteomes" id="UP000280819"/>
    </source>
</evidence>
<dbReference type="AlphaFoldDB" id="A0A3P1TDJ9"/>
<dbReference type="GO" id="GO:0016020">
    <property type="term" value="C:membrane"/>
    <property type="evidence" value="ECO:0007669"/>
    <property type="project" value="TreeGrafter"/>
</dbReference>
<organism evidence="2 3">
    <name type="scientific">Arachnia propionica</name>
    <dbReference type="NCBI Taxonomy" id="1750"/>
    <lineage>
        <taxon>Bacteria</taxon>
        <taxon>Bacillati</taxon>
        <taxon>Actinomycetota</taxon>
        <taxon>Actinomycetes</taxon>
        <taxon>Propionibacteriales</taxon>
        <taxon>Propionibacteriaceae</taxon>
        <taxon>Arachnia</taxon>
    </lineage>
</organism>
<dbReference type="InterPro" id="IPR050266">
    <property type="entry name" value="AB_hydrolase_sf"/>
</dbReference>
<dbReference type="RefSeq" id="WP_124841591.1">
    <property type="nucleotide sequence ID" value="NZ_RQZG01000001.1"/>
</dbReference>
<dbReference type="EMBL" id="RQZG01000001">
    <property type="protein sequence ID" value="RRD06966.1"/>
    <property type="molecule type" value="Genomic_DNA"/>
</dbReference>
<evidence type="ECO:0000313" key="2">
    <source>
        <dbReference type="EMBL" id="RRD06966.1"/>
    </source>
</evidence>
<name>A0A3P1TDJ9_9ACTN</name>
<proteinExistence type="predicted"/>
<dbReference type="InterPro" id="IPR000073">
    <property type="entry name" value="AB_hydrolase_1"/>
</dbReference>
<dbReference type="PANTHER" id="PTHR43798">
    <property type="entry name" value="MONOACYLGLYCEROL LIPASE"/>
    <property type="match status" value="1"/>
</dbReference>